<name>A0A6M3JS69_9ZZZZ</name>
<dbReference type="EMBL" id="MT141917">
    <property type="protein sequence ID" value="QJA72011.1"/>
    <property type="molecule type" value="Genomic_DNA"/>
</dbReference>
<dbReference type="EMBL" id="MT141294">
    <property type="protein sequence ID" value="QJA57841.1"/>
    <property type="molecule type" value="Genomic_DNA"/>
</dbReference>
<sequence>MYKKKYKKKPKNRSIEIRTNRNKWTTVELIKINKGYITVKLPSGEIIKRSLSKKIRWGKTRKIGKGGLTFGKKKAQEMDTGT</sequence>
<organism evidence="2">
    <name type="scientific">viral metagenome</name>
    <dbReference type="NCBI Taxonomy" id="1070528"/>
    <lineage>
        <taxon>unclassified sequences</taxon>
        <taxon>metagenomes</taxon>
        <taxon>organismal metagenomes</taxon>
    </lineage>
</organism>
<reference evidence="2" key="1">
    <citation type="submission" date="2020-03" db="EMBL/GenBank/DDBJ databases">
        <title>The deep terrestrial virosphere.</title>
        <authorList>
            <person name="Holmfeldt K."/>
            <person name="Nilsson E."/>
            <person name="Simone D."/>
            <person name="Lopez-Fernandez M."/>
            <person name="Wu X."/>
            <person name="de Brujin I."/>
            <person name="Lundin D."/>
            <person name="Andersson A."/>
            <person name="Bertilsson S."/>
            <person name="Dopson M."/>
        </authorList>
    </citation>
    <scope>NUCLEOTIDE SEQUENCE</scope>
    <source>
        <strain evidence="2">MM415A02955</strain>
        <strain evidence="1">MM415B01546</strain>
    </source>
</reference>
<accession>A0A6M3JS69</accession>
<evidence type="ECO:0000313" key="2">
    <source>
        <dbReference type="EMBL" id="QJA72011.1"/>
    </source>
</evidence>
<protein>
    <submittedName>
        <fullName evidence="2">Uncharacterized protein</fullName>
    </submittedName>
</protein>
<evidence type="ECO:0000313" key="1">
    <source>
        <dbReference type="EMBL" id="QJA57841.1"/>
    </source>
</evidence>
<proteinExistence type="predicted"/>
<gene>
    <name evidence="2" type="ORF">MM415A02955_0005</name>
    <name evidence="1" type="ORF">MM415B01546_0010</name>
</gene>
<dbReference type="AlphaFoldDB" id="A0A6M3JS69"/>